<keyword evidence="3" id="KW-0862">Zinc</keyword>
<keyword evidence="2" id="KW-0479">Metal-binding</keyword>
<evidence type="ECO:0000259" key="5">
    <source>
        <dbReference type="PROSITE" id="PS50076"/>
    </source>
</evidence>
<organism evidence="6 7">
    <name type="scientific">Popillia japonica</name>
    <name type="common">Japanese beetle</name>
    <dbReference type="NCBI Taxonomy" id="7064"/>
    <lineage>
        <taxon>Eukaryota</taxon>
        <taxon>Metazoa</taxon>
        <taxon>Ecdysozoa</taxon>
        <taxon>Arthropoda</taxon>
        <taxon>Hexapoda</taxon>
        <taxon>Insecta</taxon>
        <taxon>Pterygota</taxon>
        <taxon>Neoptera</taxon>
        <taxon>Endopterygota</taxon>
        <taxon>Coleoptera</taxon>
        <taxon>Polyphaga</taxon>
        <taxon>Scarabaeiformia</taxon>
        <taxon>Scarabaeidae</taxon>
        <taxon>Rutelinae</taxon>
        <taxon>Popillia</taxon>
    </lineage>
</organism>
<comment type="similarity">
    <text evidence="1">Belongs to the DPH4 family.</text>
</comment>
<sequence length="114" mass="13424">MCLETHYTILGCQQNATFEEIKRNYQRLIKYNHPDKGEQESSDKFIQINEAWQILKDDKLRKEYDASLFFTDSLAYYQCRCGQNIEINKSELIQGETLFECTECSNCIAVFSNK</sequence>
<comment type="caution">
    <text evidence="6">The sequence shown here is derived from an EMBL/GenBank/DDBJ whole genome shotgun (WGS) entry which is preliminary data.</text>
</comment>
<evidence type="ECO:0000256" key="1">
    <source>
        <dbReference type="ARBA" id="ARBA00006169"/>
    </source>
</evidence>
<name>A0AAW1HYF3_POPJA</name>
<feature type="domain" description="J" evidence="5">
    <location>
        <begin position="5"/>
        <end position="68"/>
    </location>
</feature>
<dbReference type="InterPro" id="IPR018253">
    <property type="entry name" value="DnaJ_domain_CS"/>
</dbReference>
<dbReference type="AlphaFoldDB" id="A0AAW1HYF3"/>
<proteinExistence type="inferred from homology"/>
<keyword evidence="4" id="KW-0408">Iron</keyword>
<accession>A0AAW1HYF3</accession>
<dbReference type="PROSITE" id="PS00636">
    <property type="entry name" value="DNAJ_1"/>
    <property type="match status" value="1"/>
</dbReference>
<dbReference type="SUPFAM" id="SSF144217">
    <property type="entry name" value="CSL zinc finger"/>
    <property type="match status" value="1"/>
</dbReference>
<dbReference type="CDD" id="cd06257">
    <property type="entry name" value="DnaJ"/>
    <property type="match status" value="1"/>
</dbReference>
<evidence type="ECO:0000256" key="2">
    <source>
        <dbReference type="ARBA" id="ARBA00022723"/>
    </source>
</evidence>
<gene>
    <name evidence="6" type="ORF">QE152_g38361</name>
</gene>
<evidence type="ECO:0000313" key="6">
    <source>
        <dbReference type="EMBL" id="KAK9681364.1"/>
    </source>
</evidence>
<evidence type="ECO:0000313" key="7">
    <source>
        <dbReference type="Proteomes" id="UP001458880"/>
    </source>
</evidence>
<dbReference type="PANTHER" id="PTHR45255">
    <property type="entry name" value="DNAJ HOMOLOG SUBFAMILY C MEMBER 24"/>
    <property type="match status" value="1"/>
</dbReference>
<dbReference type="Proteomes" id="UP001458880">
    <property type="component" value="Unassembled WGS sequence"/>
</dbReference>
<dbReference type="SUPFAM" id="SSF46565">
    <property type="entry name" value="Chaperone J-domain"/>
    <property type="match status" value="1"/>
</dbReference>
<dbReference type="InterPro" id="IPR036671">
    <property type="entry name" value="DPH_MB_sf"/>
</dbReference>
<reference evidence="6 7" key="1">
    <citation type="journal article" date="2024" name="BMC Genomics">
        <title>De novo assembly and annotation of Popillia japonica's genome with initial clues to its potential as an invasive pest.</title>
        <authorList>
            <person name="Cucini C."/>
            <person name="Boschi S."/>
            <person name="Funari R."/>
            <person name="Cardaioli E."/>
            <person name="Iannotti N."/>
            <person name="Marturano G."/>
            <person name="Paoli F."/>
            <person name="Bruttini M."/>
            <person name="Carapelli A."/>
            <person name="Frati F."/>
            <person name="Nardi F."/>
        </authorList>
    </citation>
    <scope>NUCLEOTIDE SEQUENCE [LARGE SCALE GENOMIC DNA]</scope>
    <source>
        <strain evidence="6">DMR45628</strain>
    </source>
</reference>
<dbReference type="PANTHER" id="PTHR45255:SF1">
    <property type="entry name" value="DNAJ HOMOLOG SUBFAMILY C MEMBER 24"/>
    <property type="match status" value="1"/>
</dbReference>
<dbReference type="InterPro" id="IPR001623">
    <property type="entry name" value="DnaJ_domain"/>
</dbReference>
<protein>
    <submittedName>
        <fullName evidence="6">DnaJ domain</fullName>
    </submittedName>
</protein>
<dbReference type="EMBL" id="JASPKY010000820">
    <property type="protein sequence ID" value="KAK9681364.1"/>
    <property type="molecule type" value="Genomic_DNA"/>
</dbReference>
<dbReference type="InterPro" id="IPR036869">
    <property type="entry name" value="J_dom_sf"/>
</dbReference>
<dbReference type="Gene3D" id="3.10.660.10">
    <property type="entry name" value="DPH Zinc finger"/>
    <property type="match status" value="1"/>
</dbReference>
<dbReference type="PRINTS" id="PR00625">
    <property type="entry name" value="JDOMAIN"/>
</dbReference>
<dbReference type="GO" id="GO:0008198">
    <property type="term" value="F:ferrous iron binding"/>
    <property type="evidence" value="ECO:0007669"/>
    <property type="project" value="TreeGrafter"/>
</dbReference>
<dbReference type="Gene3D" id="1.10.287.110">
    <property type="entry name" value="DnaJ domain"/>
    <property type="match status" value="1"/>
</dbReference>
<dbReference type="PROSITE" id="PS50076">
    <property type="entry name" value="DNAJ_2"/>
    <property type="match status" value="1"/>
</dbReference>
<dbReference type="Pfam" id="PF00226">
    <property type="entry name" value="DnaJ"/>
    <property type="match status" value="1"/>
</dbReference>
<dbReference type="SMART" id="SM00271">
    <property type="entry name" value="DnaJ"/>
    <property type="match status" value="1"/>
</dbReference>
<dbReference type="Pfam" id="PF05207">
    <property type="entry name" value="Zn_ribbon_CSL"/>
    <property type="match status" value="1"/>
</dbReference>
<dbReference type="GO" id="GO:0001671">
    <property type="term" value="F:ATPase activator activity"/>
    <property type="evidence" value="ECO:0007669"/>
    <property type="project" value="TreeGrafter"/>
</dbReference>
<evidence type="ECO:0000256" key="3">
    <source>
        <dbReference type="ARBA" id="ARBA00022833"/>
    </source>
</evidence>
<evidence type="ECO:0000256" key="4">
    <source>
        <dbReference type="ARBA" id="ARBA00023004"/>
    </source>
</evidence>
<keyword evidence="7" id="KW-1185">Reference proteome</keyword>
<dbReference type="InterPro" id="IPR007872">
    <property type="entry name" value="DPH_MB_dom"/>
</dbReference>